<reference evidence="2" key="1">
    <citation type="submission" date="2024-05" db="EMBL/GenBank/DDBJ databases">
        <title>30 novel species of actinomycetes from the DSMZ collection.</title>
        <authorList>
            <person name="Nouioui I."/>
        </authorList>
    </citation>
    <scope>NUCLEOTIDE SEQUENCE</scope>
    <source>
        <strain evidence="2">DSM 40712</strain>
    </source>
</reference>
<gene>
    <name evidence="2" type="ORF">RM812_38110</name>
</gene>
<dbReference type="Proteomes" id="UP001180724">
    <property type="component" value="Unassembled WGS sequence"/>
</dbReference>
<evidence type="ECO:0000313" key="3">
    <source>
        <dbReference type="Proteomes" id="UP001180724"/>
    </source>
</evidence>
<evidence type="ECO:0000313" key="2">
    <source>
        <dbReference type="EMBL" id="MDT0615941.1"/>
    </source>
</evidence>
<accession>A0ABU3B0H5</accession>
<proteinExistence type="predicted"/>
<feature type="compositionally biased region" description="Low complexity" evidence="1">
    <location>
        <begin position="37"/>
        <end position="50"/>
    </location>
</feature>
<name>A0ABU3B0H5_9ACTN</name>
<organism evidence="2 3">
    <name type="scientific">Streptomyces lancefieldiae</name>
    <dbReference type="NCBI Taxonomy" id="3075520"/>
    <lineage>
        <taxon>Bacteria</taxon>
        <taxon>Bacillati</taxon>
        <taxon>Actinomycetota</taxon>
        <taxon>Actinomycetes</taxon>
        <taxon>Kitasatosporales</taxon>
        <taxon>Streptomycetaceae</taxon>
        <taxon>Streptomyces</taxon>
    </lineage>
</organism>
<dbReference type="RefSeq" id="WP_311584804.1">
    <property type="nucleotide sequence ID" value="NZ_JAVRFH010000083.1"/>
</dbReference>
<dbReference type="EMBL" id="JAVRFH010000083">
    <property type="protein sequence ID" value="MDT0615941.1"/>
    <property type="molecule type" value="Genomic_DNA"/>
</dbReference>
<feature type="region of interest" description="Disordered" evidence="1">
    <location>
        <begin position="37"/>
        <end position="57"/>
    </location>
</feature>
<comment type="caution">
    <text evidence="2">The sequence shown here is derived from an EMBL/GenBank/DDBJ whole genome shotgun (WGS) entry which is preliminary data.</text>
</comment>
<evidence type="ECO:0000256" key="1">
    <source>
        <dbReference type="SAM" id="MobiDB-lite"/>
    </source>
</evidence>
<sequence>MFSAEPPELSLVRFLFYVRPGTSLNAGNAGTYRIRPARVGGTATTTRRAVTPPPSPG</sequence>
<keyword evidence="3" id="KW-1185">Reference proteome</keyword>
<protein>
    <submittedName>
        <fullName evidence="2">Uncharacterized protein</fullName>
    </submittedName>
</protein>